<gene>
    <name evidence="11" type="ORF">SNE34_02815</name>
</gene>
<comment type="subcellular location">
    <subcellularLocation>
        <location evidence="1">Cell inner membrane</location>
        <topology evidence="1">Single-pass membrane protein</topology>
        <orientation evidence="1">Periplasmic side</orientation>
    </subcellularLocation>
</comment>
<evidence type="ECO:0000256" key="8">
    <source>
        <dbReference type="ARBA" id="ARBA00022989"/>
    </source>
</evidence>
<keyword evidence="6" id="KW-0812">Transmembrane</keyword>
<keyword evidence="12" id="KW-1185">Reference proteome</keyword>
<dbReference type="NCBIfam" id="TIGR01352">
    <property type="entry name" value="tonB_Cterm"/>
    <property type="match status" value="1"/>
</dbReference>
<evidence type="ECO:0000256" key="5">
    <source>
        <dbReference type="ARBA" id="ARBA00022519"/>
    </source>
</evidence>
<keyword evidence="9" id="KW-0472">Membrane</keyword>
<comment type="similarity">
    <text evidence="2">Belongs to the TonB family.</text>
</comment>
<evidence type="ECO:0000256" key="7">
    <source>
        <dbReference type="ARBA" id="ARBA00022927"/>
    </source>
</evidence>
<dbReference type="SUPFAM" id="SSF74653">
    <property type="entry name" value="TolA/TonB C-terminal domain"/>
    <property type="match status" value="1"/>
</dbReference>
<dbReference type="InterPro" id="IPR006260">
    <property type="entry name" value="TonB/TolA_C"/>
</dbReference>
<dbReference type="PANTHER" id="PTHR33446">
    <property type="entry name" value="PROTEIN TONB-RELATED"/>
    <property type="match status" value="1"/>
</dbReference>
<evidence type="ECO:0000256" key="9">
    <source>
        <dbReference type="ARBA" id="ARBA00023136"/>
    </source>
</evidence>
<sequence length="149" mass="15610">MNPSTTAAIANLSIRTWPRAAACGAMLLSLALLTGCEGPVQTPAIAPTQPAAVDTPPPVYPPELACADIGGTVGLIMEIGIDGSPVNIRIENSSGQPVLDQSAMDAVKAWKFRPGTRNGNPVTTDLRVPVTFEPPTMRPDMCFQLDEQG</sequence>
<dbReference type="RefSeq" id="WP_332614478.1">
    <property type="nucleotide sequence ID" value="NZ_JAXGFP010000001.1"/>
</dbReference>
<keyword evidence="3" id="KW-0813">Transport</keyword>
<keyword evidence="4" id="KW-1003">Cell membrane</keyword>
<dbReference type="Gene3D" id="3.30.1150.10">
    <property type="match status" value="1"/>
</dbReference>
<dbReference type="Pfam" id="PF03544">
    <property type="entry name" value="TonB_C"/>
    <property type="match status" value="1"/>
</dbReference>
<dbReference type="Proteomes" id="UP001355056">
    <property type="component" value="Unassembled WGS sequence"/>
</dbReference>
<evidence type="ECO:0000313" key="12">
    <source>
        <dbReference type="Proteomes" id="UP001355056"/>
    </source>
</evidence>
<keyword evidence="8" id="KW-1133">Transmembrane helix</keyword>
<feature type="domain" description="TonB C-terminal" evidence="10">
    <location>
        <begin position="45"/>
        <end position="141"/>
    </location>
</feature>
<keyword evidence="5" id="KW-0997">Cell inner membrane</keyword>
<dbReference type="EMBL" id="JAXGFP010000001">
    <property type="protein sequence ID" value="MEG3182942.1"/>
    <property type="molecule type" value="Genomic_DNA"/>
</dbReference>
<evidence type="ECO:0000256" key="1">
    <source>
        <dbReference type="ARBA" id="ARBA00004383"/>
    </source>
</evidence>
<evidence type="ECO:0000259" key="10">
    <source>
        <dbReference type="PROSITE" id="PS52015"/>
    </source>
</evidence>
<name>A0ABU7YVI6_9GAMM</name>
<dbReference type="InterPro" id="IPR037682">
    <property type="entry name" value="TonB_C"/>
</dbReference>
<dbReference type="PROSITE" id="PS52015">
    <property type="entry name" value="TONB_CTD"/>
    <property type="match status" value="1"/>
</dbReference>
<proteinExistence type="inferred from homology"/>
<evidence type="ECO:0000256" key="3">
    <source>
        <dbReference type="ARBA" id="ARBA00022448"/>
    </source>
</evidence>
<dbReference type="InterPro" id="IPR051045">
    <property type="entry name" value="TonB-dependent_transducer"/>
</dbReference>
<accession>A0ABU7YVI6</accession>
<comment type="caution">
    <text evidence="11">The sequence shown here is derived from an EMBL/GenBank/DDBJ whole genome shotgun (WGS) entry which is preliminary data.</text>
</comment>
<evidence type="ECO:0000256" key="6">
    <source>
        <dbReference type="ARBA" id="ARBA00022692"/>
    </source>
</evidence>
<reference evidence="11 12" key="1">
    <citation type="journal article" date="2016" name="Int. J. Syst. Evol. Microbiol.">
        <title>Lysobacter erysipheiresistens sp. nov., an antagonist of powdery mildew, isolated from tobacco-cultivated soil.</title>
        <authorList>
            <person name="Xie B."/>
            <person name="Li T."/>
            <person name="Lin X."/>
            <person name="Wang C.J."/>
            <person name="Chen Y.J."/>
            <person name="Liu W.J."/>
            <person name="Zhao Z.W."/>
        </authorList>
    </citation>
    <scope>NUCLEOTIDE SEQUENCE [LARGE SCALE GENOMIC DNA]</scope>
    <source>
        <strain evidence="11 12">RS-LYSO-3</strain>
    </source>
</reference>
<protein>
    <submittedName>
        <fullName evidence="11">TonB family protein</fullName>
    </submittedName>
</protein>
<dbReference type="PANTHER" id="PTHR33446:SF2">
    <property type="entry name" value="PROTEIN TONB"/>
    <property type="match status" value="1"/>
</dbReference>
<evidence type="ECO:0000256" key="4">
    <source>
        <dbReference type="ARBA" id="ARBA00022475"/>
    </source>
</evidence>
<evidence type="ECO:0000313" key="11">
    <source>
        <dbReference type="EMBL" id="MEG3182942.1"/>
    </source>
</evidence>
<evidence type="ECO:0000256" key="2">
    <source>
        <dbReference type="ARBA" id="ARBA00006555"/>
    </source>
</evidence>
<organism evidence="11 12">
    <name type="scientific">Novilysobacter erysipheiresistens</name>
    <dbReference type="NCBI Taxonomy" id="1749332"/>
    <lineage>
        <taxon>Bacteria</taxon>
        <taxon>Pseudomonadati</taxon>
        <taxon>Pseudomonadota</taxon>
        <taxon>Gammaproteobacteria</taxon>
        <taxon>Lysobacterales</taxon>
        <taxon>Lysobacteraceae</taxon>
        <taxon>Novilysobacter</taxon>
    </lineage>
</organism>
<keyword evidence="7" id="KW-0653">Protein transport</keyword>